<evidence type="ECO:0000256" key="3">
    <source>
        <dbReference type="ARBA" id="ARBA00022562"/>
    </source>
</evidence>
<evidence type="ECO:0000256" key="4">
    <source>
        <dbReference type="ARBA" id="ARBA00022844"/>
    </source>
</evidence>
<dbReference type="GO" id="GO:0046718">
    <property type="term" value="P:symbiont entry into host cell"/>
    <property type="evidence" value="ECO:0007669"/>
    <property type="project" value="UniProtKB-KW"/>
</dbReference>
<evidence type="ECO:0000256" key="2">
    <source>
        <dbReference type="ARBA" id="ARBA00022524"/>
    </source>
</evidence>
<reference evidence="8" key="1">
    <citation type="journal article" date="2016" name="PLoS ONE">
        <title>Random Sampling of Squamate Reptiles in Spanish Natural Reserves Reveals the Presence of Novel Adenoviruses in Lacertids (Family Lacertidae) and Worm Lizards (Amphisbaenia).</title>
        <authorList>
            <person name="Szirovicza L."/>
            <person name="Lopez P."/>
            <person name="Kopena R."/>
            <person name="Benko M."/>
            <person name="Martin J."/>
            <person name="Penzes J.J."/>
        </authorList>
    </citation>
    <scope>NUCLEOTIDE SEQUENCE</scope>
    <source>
        <strain evidence="8">20133</strain>
    </source>
</reference>
<protein>
    <submittedName>
        <fullName evidence="8">PVII</fullName>
    </submittedName>
</protein>
<evidence type="ECO:0000313" key="8">
    <source>
        <dbReference type="EMBL" id="ALL28899.1"/>
    </source>
</evidence>
<comment type="similarity">
    <text evidence="1">Belongs to the adenoviridae histone-like nucleoprotein family.</text>
</comment>
<keyword evidence="6" id="KW-0238">DNA-binding</keyword>
<dbReference type="GO" id="GO:0019028">
    <property type="term" value="C:viral capsid"/>
    <property type="evidence" value="ECO:0007669"/>
    <property type="project" value="InterPro"/>
</dbReference>
<keyword evidence="4" id="KW-0946">Virion</keyword>
<keyword evidence="7" id="KW-1160">Virus entry into host cell</keyword>
<sequence length="139" mass="16022">MSILISPSDNTGWGIGTKMMRATGVKFTRKEPVRVRPYYRAQWGQNNGRKSKKQLKAGLTRYKKLRVKRKRRGIRKLVRSNRHRAALKTDRIAKHYAARQAIREMKQIRQGGDIVLVDPQQPSSSTEVIVGTGARRRVR</sequence>
<name>A0A1B0TGP0_9ADEN</name>
<dbReference type="InterPro" id="IPR004912">
    <property type="entry name" value="Adeno_VII"/>
</dbReference>
<evidence type="ECO:0000256" key="6">
    <source>
        <dbReference type="ARBA" id="ARBA00023125"/>
    </source>
</evidence>
<keyword evidence="2" id="KW-1163">Viral penetration into host nucleus</keyword>
<evidence type="ECO:0000256" key="7">
    <source>
        <dbReference type="ARBA" id="ARBA00023296"/>
    </source>
</evidence>
<dbReference type="EMBL" id="KT932964">
    <property type="protein sequence ID" value="ALL28899.1"/>
    <property type="molecule type" value="Genomic_DNA"/>
</dbReference>
<keyword evidence="5" id="KW-0426">Late protein</keyword>
<dbReference type="GO" id="GO:0003677">
    <property type="term" value="F:DNA binding"/>
    <property type="evidence" value="ECO:0007669"/>
    <property type="project" value="UniProtKB-KW"/>
</dbReference>
<evidence type="ECO:0000256" key="5">
    <source>
        <dbReference type="ARBA" id="ARBA00022921"/>
    </source>
</evidence>
<dbReference type="GO" id="GO:0043657">
    <property type="term" value="C:host cell"/>
    <property type="evidence" value="ECO:0007669"/>
    <property type="project" value="GOC"/>
</dbReference>
<dbReference type="Pfam" id="PF03228">
    <property type="entry name" value="Adeno_VII"/>
    <property type="match status" value="1"/>
</dbReference>
<organism evidence="8">
    <name type="scientific">Amphisbaenian adenovirus 1</name>
    <dbReference type="NCBI Taxonomy" id="1743020"/>
    <lineage>
        <taxon>Viruses</taxon>
        <taxon>Varidnaviria</taxon>
        <taxon>Bamfordvirae</taxon>
        <taxon>Preplasmiviricota</taxon>
        <taxon>Polisuviricotina</taxon>
        <taxon>Pharingeaviricetes</taxon>
        <taxon>Rowavirales</taxon>
        <taxon>Adenoviridae</taxon>
    </lineage>
</organism>
<proteinExistence type="inferred from homology"/>
<dbReference type="GO" id="GO:0075732">
    <property type="term" value="P:viral penetration into host nucleus"/>
    <property type="evidence" value="ECO:0007669"/>
    <property type="project" value="UniProtKB-KW"/>
</dbReference>
<evidence type="ECO:0000256" key="1">
    <source>
        <dbReference type="ARBA" id="ARBA00005746"/>
    </source>
</evidence>
<keyword evidence="3" id="KW-1048">Host nucleus</keyword>
<accession>A0A1B0TGP0</accession>